<feature type="transmembrane region" description="Helical" evidence="1">
    <location>
        <begin position="71"/>
        <end position="91"/>
    </location>
</feature>
<proteinExistence type="predicted"/>
<keyword evidence="1" id="KW-0472">Membrane</keyword>
<comment type="caution">
    <text evidence="2">The sequence shown here is derived from an EMBL/GenBank/DDBJ whole genome shotgun (WGS) entry which is preliminary data.</text>
</comment>
<name>A0ABS5V3P4_9GAMM</name>
<gene>
    <name evidence="2" type="ORF">KJI95_11130</name>
</gene>
<dbReference type="Proteomes" id="UP001195903">
    <property type="component" value="Unassembled WGS sequence"/>
</dbReference>
<keyword evidence="1" id="KW-1133">Transmembrane helix</keyword>
<evidence type="ECO:0000256" key="1">
    <source>
        <dbReference type="SAM" id="Phobius"/>
    </source>
</evidence>
<accession>A0ABS5V3P4</accession>
<evidence type="ECO:0000313" key="2">
    <source>
        <dbReference type="EMBL" id="MBT1445072.1"/>
    </source>
</evidence>
<dbReference type="RefSeq" id="WP_214507281.1">
    <property type="nucleotide sequence ID" value="NZ_JAHEPS010000004.1"/>
</dbReference>
<keyword evidence="1" id="KW-0812">Transmembrane</keyword>
<feature type="transmembrane region" description="Helical" evidence="1">
    <location>
        <begin position="48"/>
        <end position="65"/>
    </location>
</feature>
<organism evidence="2 3">
    <name type="scientific">Shewanella jiangmenensis</name>
    <dbReference type="NCBI Taxonomy" id="2837387"/>
    <lineage>
        <taxon>Bacteria</taxon>
        <taxon>Pseudomonadati</taxon>
        <taxon>Pseudomonadota</taxon>
        <taxon>Gammaproteobacteria</taxon>
        <taxon>Alteromonadales</taxon>
        <taxon>Shewanellaceae</taxon>
        <taxon>Shewanella</taxon>
    </lineage>
</organism>
<dbReference type="EMBL" id="JAHEPS010000004">
    <property type="protein sequence ID" value="MBT1445072.1"/>
    <property type="molecule type" value="Genomic_DNA"/>
</dbReference>
<reference evidence="2 3" key="1">
    <citation type="submission" date="2021-05" db="EMBL/GenBank/DDBJ databases">
        <title>Shewanella sp. JM162201.</title>
        <authorList>
            <person name="Xu S."/>
            <person name="Li A."/>
        </authorList>
    </citation>
    <scope>NUCLEOTIDE SEQUENCE [LARGE SCALE GENOMIC DNA]</scope>
    <source>
        <strain evidence="2 3">JM162201</strain>
    </source>
</reference>
<keyword evidence="3" id="KW-1185">Reference proteome</keyword>
<feature type="transmembrane region" description="Helical" evidence="1">
    <location>
        <begin position="6"/>
        <end position="27"/>
    </location>
</feature>
<sequence length="183" mass="20675">MPKGLSISLGLLLISLPLLLNLLMQHFNLLYRFELQSGYSLPEAIKDLLMLGALCGGISLCVSSARARRWLYFFTLSLFGLSMLLSANFSLSRYQADYLEQADTRFQFERIDGGAFTTRTYLNLWQLKPVTPLFYRYCAIDSYEGFREGTLLAVTQNRLTLKLTNYNNKSIQVTAAAECAAPL</sequence>
<protein>
    <submittedName>
        <fullName evidence="2">Uncharacterized protein</fullName>
    </submittedName>
</protein>
<evidence type="ECO:0000313" key="3">
    <source>
        <dbReference type="Proteomes" id="UP001195903"/>
    </source>
</evidence>